<dbReference type="InterPro" id="IPR011953">
    <property type="entry name" value="Cobalto_CobN"/>
</dbReference>
<protein>
    <recommendedName>
        <fullName evidence="1">Cobaltochelatase subunit CobN</fullName>
        <ecNumber evidence="1">6.6.1.2</ecNumber>
    </recommendedName>
</protein>
<evidence type="ECO:0000256" key="1">
    <source>
        <dbReference type="NCBIfam" id="TIGR02257"/>
    </source>
</evidence>
<dbReference type="AlphaFoldDB" id="A0AA42CWW6"/>
<dbReference type="PANTHER" id="PTHR44119:SF4">
    <property type="entry name" value="AEROBIC COBALTOCHELATASE SUBUNIT COBN"/>
    <property type="match status" value="1"/>
</dbReference>
<dbReference type="RefSeq" id="WP_265895519.1">
    <property type="nucleotide sequence ID" value="NZ_JAPIVE010000001.1"/>
</dbReference>
<dbReference type="GO" id="GO:0051116">
    <property type="term" value="F:cobaltochelatase activity"/>
    <property type="evidence" value="ECO:0007669"/>
    <property type="project" value="UniProtKB-UniRule"/>
</dbReference>
<dbReference type="Pfam" id="PF02514">
    <property type="entry name" value="CobN-Mg_chel"/>
    <property type="match status" value="1"/>
</dbReference>
<accession>A0AA42CWW6</accession>
<comment type="caution">
    <text evidence="3">The sequence shown here is derived from an EMBL/GenBank/DDBJ whole genome shotgun (WGS) entry which is preliminary data.</text>
</comment>
<gene>
    <name evidence="3" type="primary">cobN</name>
    <name evidence="3" type="ORF">OQ287_02885</name>
</gene>
<keyword evidence="3" id="KW-0436">Ligase</keyword>
<dbReference type="Proteomes" id="UP001165678">
    <property type="component" value="Unassembled WGS sequence"/>
</dbReference>
<dbReference type="NCBIfam" id="TIGR02257">
    <property type="entry name" value="cobalto_cobN"/>
    <property type="match status" value="1"/>
</dbReference>
<dbReference type="GO" id="GO:0009236">
    <property type="term" value="P:cobalamin biosynthetic process"/>
    <property type="evidence" value="ECO:0007669"/>
    <property type="project" value="UniProtKB-UniRule"/>
</dbReference>
<sequence length="1265" mass="141411">MHLFAAQPGGFGDDDGIIDLAQESAEIIILAAADSLLAGLADCIDQYDRPLPSIRLANWLNLSKPASFDLYADNVLTQARIVVVSLLGGKNYWPYGLEQLQSWQHAQPERQLILVPGDDQDDPELWADGSVPMEMAHTLWRYFREGGAWNLNQAIGYLCHCQDNSLPLPPPPRALPPALIYHPDHAMGATFSEWQQHREKNQATALLIFYRSHLQALDTGLFDALLEEARQQLLTVLPVAVTSLKRDDCMALITDIAERANVQVIINTTGFSLAQHGNAAMSSLPREDQRVFKADIPVIQAILASTTEEDWQSQTRGLRNRDLAMQVALPEMDGRIISRAMAFKHVERYSTRTQSPVIRFRLQPDRARHVLTLAARWAALSTLPNEDKRIGLVMANYPTREGRIGNGVGLDTPASTLAIMKMLSHAGYRTGHLPDDGDALIQRLCEGITNDLDTLDQRPCFQSMTLDAYHMRFKRLPATLQQAVNERWGTPEQDPKYRAGCLMIAGRLFGHVFIGIQPARGFDIDLDANYHDPDLVPPHAYLAFYFWLTETWGANAVVHVGKHGNLEWLPGKGTALSSECWPEAAFAPLPHLYPFIVNDPGEGAQAKRRTQAVIIDHLMPPMARAELYGPLSELEELADEYYQALGMDDRRAEHLKNALLDKARESHVLEELSPSTEEDDTLAALDTWLCDIKESQIRHGLHRLGTLPERDKLIETLVALLRLPRGDGNEDQGILHALASDLLLPPDFDPLTATAATWAGPRPQRLSDVSGAAWRTEFDTRERLEQLAIQAIEAWLDTDLLSVETPLQGPAMTHVIHLLEKQLMPALERSAENELYAIRHALSGRFVPPGPSGAPTRGRLDTLPTGRNFFSVDSRAVPSKMAWTLGQQSAELLIERHLQEHGDYPEHIGISVWGTSTMRTGGDDIAQALALLGVKPRWAAGSQRVTGFEIIPGFLLGRPRVDVTLRVSGLFRDAFPNLMHLMDAAIHQLAEFEEPPELNTIRRHVTAREAALKATLPADQARETARHRVFGSRPGTYGAGLQGLIDERCWSDRSDLTEAYLNWGGYAYGEHAFGTPARQALAYQLSQLDAVVQNQDNREHDLLDSDDYYQFQGGMTNAVTTLKGHAPAVYHGDHSQPAHPRIRTLKEELDRVLRSRALNPKWHSAMREHGYKGAFEMAATVDYLFAYDATTMLIADYQYEAVTQALLFDTDNRHFLEAHNPQALQEMGERLLEACQRGLWQTPGIREEQLEHLLLTLDQRQEQAQ</sequence>
<evidence type="ECO:0000313" key="3">
    <source>
        <dbReference type="EMBL" id="MCX2523175.1"/>
    </source>
</evidence>
<dbReference type="EC" id="6.6.1.2" evidence="1"/>
<organism evidence="3 4">
    <name type="scientific">Larsenimonas rhizosphaerae</name>
    <dbReference type="NCBI Taxonomy" id="2944682"/>
    <lineage>
        <taxon>Bacteria</taxon>
        <taxon>Pseudomonadati</taxon>
        <taxon>Pseudomonadota</taxon>
        <taxon>Gammaproteobacteria</taxon>
        <taxon>Oceanospirillales</taxon>
        <taxon>Halomonadaceae</taxon>
        <taxon>Larsenimonas</taxon>
    </lineage>
</organism>
<keyword evidence="4" id="KW-1185">Reference proteome</keyword>
<evidence type="ECO:0000259" key="2">
    <source>
        <dbReference type="Pfam" id="PF02514"/>
    </source>
</evidence>
<dbReference type="PANTHER" id="PTHR44119">
    <property type="entry name" value="MAGNESIUM-CHELATASE SUBUNIT CHLH, CHLOROPLASTIC"/>
    <property type="match status" value="1"/>
</dbReference>
<dbReference type="EMBL" id="JAPIVE010000001">
    <property type="protein sequence ID" value="MCX2523175.1"/>
    <property type="molecule type" value="Genomic_DNA"/>
</dbReference>
<dbReference type="InterPro" id="IPR003672">
    <property type="entry name" value="CobN/Mg_chltase"/>
</dbReference>
<proteinExistence type="predicted"/>
<name>A0AA42CWW6_9GAMM</name>
<evidence type="ECO:0000313" key="4">
    <source>
        <dbReference type="Proteomes" id="UP001165678"/>
    </source>
</evidence>
<dbReference type="CDD" id="cd10150">
    <property type="entry name" value="CobN_like"/>
    <property type="match status" value="1"/>
</dbReference>
<reference evidence="3" key="1">
    <citation type="submission" date="2022-11" db="EMBL/GenBank/DDBJ databases">
        <title>Larsenimonas rhizosphaerae sp. nov., isolated from a tidal mudflat.</title>
        <authorList>
            <person name="Lee S.D."/>
            <person name="Kim I.S."/>
        </authorList>
    </citation>
    <scope>NUCLEOTIDE SEQUENCE</scope>
    <source>
        <strain evidence="3">GH2-1</strain>
    </source>
</reference>
<feature type="domain" description="CobN/magnesium chelatase" evidence="2">
    <location>
        <begin position="140"/>
        <end position="1243"/>
    </location>
</feature>